<name>A0A975XCL1_9BURK</name>
<organism evidence="2 3">
    <name type="scientific">Cupriavidus taiwanensis</name>
    <dbReference type="NCBI Taxonomy" id="164546"/>
    <lineage>
        <taxon>Bacteria</taxon>
        <taxon>Pseudomonadati</taxon>
        <taxon>Pseudomonadota</taxon>
        <taxon>Betaproteobacteria</taxon>
        <taxon>Burkholderiales</taxon>
        <taxon>Burkholderiaceae</taxon>
        <taxon>Cupriavidus</taxon>
    </lineage>
</organism>
<dbReference type="Proteomes" id="UP000257016">
    <property type="component" value="Unassembled WGS sequence"/>
</dbReference>
<sequence length="101" mass="10946">MRAHARREGLGGSYGTAGRQAGLYVNVNTNANNSHLGKDRMMPIPWLRRQGARFGLRGESNGARCGFSGKHGPLKGRNSGPAQAAARRKTRYRIVMAPGEK</sequence>
<gene>
    <name evidence="2" type="ORF">CBM2586_B10448</name>
</gene>
<protein>
    <submittedName>
        <fullName evidence="2">Uncharacterized protein</fullName>
    </submittedName>
</protein>
<feature type="region of interest" description="Disordered" evidence="1">
    <location>
        <begin position="59"/>
        <end position="88"/>
    </location>
</feature>
<proteinExistence type="predicted"/>
<accession>A0A975XCL1</accession>
<evidence type="ECO:0000256" key="1">
    <source>
        <dbReference type="SAM" id="MobiDB-lite"/>
    </source>
</evidence>
<evidence type="ECO:0000313" key="2">
    <source>
        <dbReference type="EMBL" id="SOY65853.1"/>
    </source>
</evidence>
<dbReference type="EMBL" id="OFSN01000015">
    <property type="protein sequence ID" value="SOY65853.1"/>
    <property type="molecule type" value="Genomic_DNA"/>
</dbReference>
<evidence type="ECO:0000313" key="3">
    <source>
        <dbReference type="Proteomes" id="UP000257016"/>
    </source>
</evidence>
<reference evidence="2 3" key="1">
    <citation type="submission" date="2018-01" db="EMBL/GenBank/DDBJ databases">
        <authorList>
            <person name="Clerissi C."/>
        </authorList>
    </citation>
    <scope>NUCLEOTIDE SEQUENCE [LARGE SCALE GENOMIC DNA]</scope>
    <source>
        <strain evidence="2">Cupriavidus taiwanensis LMG 19430</strain>
    </source>
</reference>
<comment type="caution">
    <text evidence="2">The sequence shown here is derived from an EMBL/GenBank/DDBJ whole genome shotgun (WGS) entry which is preliminary data.</text>
</comment>
<dbReference type="AlphaFoldDB" id="A0A975XCL1"/>